<name>A0AAE1YET4_9LAMI</name>
<evidence type="ECO:0000313" key="1">
    <source>
        <dbReference type="EMBL" id="KAK4428293.1"/>
    </source>
</evidence>
<dbReference type="Proteomes" id="UP001293254">
    <property type="component" value="Unassembled WGS sequence"/>
</dbReference>
<comment type="caution">
    <text evidence="1">The sequence shown here is derived from an EMBL/GenBank/DDBJ whole genome shotgun (WGS) entry which is preliminary data.</text>
</comment>
<proteinExistence type="predicted"/>
<dbReference type="EMBL" id="JACGWO010000004">
    <property type="protein sequence ID" value="KAK4428293.1"/>
    <property type="molecule type" value="Genomic_DNA"/>
</dbReference>
<gene>
    <name evidence="1" type="ORF">Salat_1128900</name>
</gene>
<sequence>MWTVVGIGRTVCRQTMDCAHRQCPMSTFTGCCSHRQDGYAEFLVSRTQAARGVRTVGCCVGLDNCTQGGRWQLCLAVEMGSCRALPGSCGRRLTLSIALTIAVHLALTRCLDGLFSLA</sequence>
<reference evidence="1" key="2">
    <citation type="journal article" date="2024" name="Plant">
        <title>Genomic evolution and insights into agronomic trait innovations of Sesamum species.</title>
        <authorList>
            <person name="Miao H."/>
            <person name="Wang L."/>
            <person name="Qu L."/>
            <person name="Liu H."/>
            <person name="Sun Y."/>
            <person name="Le M."/>
            <person name="Wang Q."/>
            <person name="Wei S."/>
            <person name="Zheng Y."/>
            <person name="Lin W."/>
            <person name="Duan Y."/>
            <person name="Cao H."/>
            <person name="Xiong S."/>
            <person name="Wang X."/>
            <person name="Wei L."/>
            <person name="Li C."/>
            <person name="Ma Q."/>
            <person name="Ju M."/>
            <person name="Zhao R."/>
            <person name="Li G."/>
            <person name="Mu C."/>
            <person name="Tian Q."/>
            <person name="Mei H."/>
            <person name="Zhang T."/>
            <person name="Gao T."/>
            <person name="Zhang H."/>
        </authorList>
    </citation>
    <scope>NUCLEOTIDE SEQUENCE</scope>
    <source>
        <strain evidence="1">3651</strain>
    </source>
</reference>
<organism evidence="1 2">
    <name type="scientific">Sesamum alatum</name>
    <dbReference type="NCBI Taxonomy" id="300844"/>
    <lineage>
        <taxon>Eukaryota</taxon>
        <taxon>Viridiplantae</taxon>
        <taxon>Streptophyta</taxon>
        <taxon>Embryophyta</taxon>
        <taxon>Tracheophyta</taxon>
        <taxon>Spermatophyta</taxon>
        <taxon>Magnoliopsida</taxon>
        <taxon>eudicotyledons</taxon>
        <taxon>Gunneridae</taxon>
        <taxon>Pentapetalae</taxon>
        <taxon>asterids</taxon>
        <taxon>lamiids</taxon>
        <taxon>Lamiales</taxon>
        <taxon>Pedaliaceae</taxon>
        <taxon>Sesamum</taxon>
    </lineage>
</organism>
<accession>A0AAE1YET4</accession>
<protein>
    <submittedName>
        <fullName evidence="1">Uncharacterized protein</fullName>
    </submittedName>
</protein>
<evidence type="ECO:0000313" key="2">
    <source>
        <dbReference type="Proteomes" id="UP001293254"/>
    </source>
</evidence>
<reference evidence="1" key="1">
    <citation type="submission" date="2020-06" db="EMBL/GenBank/DDBJ databases">
        <authorList>
            <person name="Li T."/>
            <person name="Hu X."/>
            <person name="Zhang T."/>
            <person name="Song X."/>
            <person name="Zhang H."/>
            <person name="Dai N."/>
            <person name="Sheng W."/>
            <person name="Hou X."/>
            <person name="Wei L."/>
        </authorList>
    </citation>
    <scope>NUCLEOTIDE SEQUENCE</scope>
    <source>
        <strain evidence="1">3651</strain>
        <tissue evidence="1">Leaf</tissue>
    </source>
</reference>
<keyword evidence="2" id="KW-1185">Reference proteome</keyword>
<dbReference type="AlphaFoldDB" id="A0AAE1YET4"/>